<feature type="chain" id="PRO_5042468275" evidence="4">
    <location>
        <begin position="18"/>
        <end position="182"/>
    </location>
</feature>
<evidence type="ECO:0000256" key="3">
    <source>
        <dbReference type="ARBA" id="ARBA00022737"/>
    </source>
</evidence>
<dbReference type="RefSeq" id="XP_011002907.1">
    <property type="nucleotide sequence ID" value="XM_011004605.1"/>
</dbReference>
<evidence type="ECO:0000313" key="6">
    <source>
        <dbReference type="Proteomes" id="UP000694918"/>
    </source>
</evidence>
<keyword evidence="1" id="KW-0433">Leucine-rich repeat</keyword>
<evidence type="ECO:0000256" key="4">
    <source>
        <dbReference type="SAM" id="SignalP"/>
    </source>
</evidence>
<organism evidence="6 7">
    <name type="scientific">Populus euphratica</name>
    <name type="common">Euphrates poplar</name>
    <dbReference type="NCBI Taxonomy" id="75702"/>
    <lineage>
        <taxon>Eukaryota</taxon>
        <taxon>Viridiplantae</taxon>
        <taxon>Streptophyta</taxon>
        <taxon>Embryophyta</taxon>
        <taxon>Tracheophyta</taxon>
        <taxon>Spermatophyta</taxon>
        <taxon>Magnoliopsida</taxon>
        <taxon>eudicotyledons</taxon>
        <taxon>Gunneridae</taxon>
        <taxon>Pentapetalae</taxon>
        <taxon>rosids</taxon>
        <taxon>fabids</taxon>
        <taxon>Malpighiales</taxon>
        <taxon>Salicaceae</taxon>
        <taxon>Saliceae</taxon>
        <taxon>Populus</taxon>
    </lineage>
</organism>
<evidence type="ECO:0000313" key="7">
    <source>
        <dbReference type="RefSeq" id="XP_011002907.1"/>
    </source>
</evidence>
<sequence length="182" mass="19751">MSSCILWLLFLQVTVLSFSITLHGGNETDKLSLIAFRAQVPFGRMNSWNESVHFCEWPGVTCGRLHQRVVELDLHYRLMLNLGSTLLISGEIPVNISSCSNLLNLDLERNNLTGKLPALLRISEASPEVSGQLSSDQTSSVGLKGTIGYAEPDLAAVIGLILKLIGRSGLNGLRSGVSRCTE</sequence>
<evidence type="ECO:0000259" key="5">
    <source>
        <dbReference type="Pfam" id="PF08263"/>
    </source>
</evidence>
<name>A0AAJ6T1C3_POPEU</name>
<dbReference type="Gene3D" id="3.80.10.10">
    <property type="entry name" value="Ribonuclease Inhibitor"/>
    <property type="match status" value="2"/>
</dbReference>
<dbReference type="Proteomes" id="UP000694918">
    <property type="component" value="Unplaced"/>
</dbReference>
<dbReference type="KEGG" id="peu:105109790"/>
<dbReference type="PANTHER" id="PTHR48060:SF21">
    <property type="entry name" value="L DOMAIN-LIKE PROTEIN"/>
    <property type="match status" value="1"/>
</dbReference>
<dbReference type="PANTHER" id="PTHR48060">
    <property type="entry name" value="DNA DAMAGE-REPAIR/TOLERATION PROTEIN DRT100"/>
    <property type="match status" value="1"/>
</dbReference>
<feature type="domain" description="Leucine-rich repeat-containing N-terminal plant-type" evidence="5">
    <location>
        <begin position="27"/>
        <end position="62"/>
    </location>
</feature>
<evidence type="ECO:0000256" key="1">
    <source>
        <dbReference type="ARBA" id="ARBA00022614"/>
    </source>
</evidence>
<dbReference type="GeneID" id="105109790"/>
<dbReference type="InterPro" id="IPR013210">
    <property type="entry name" value="LRR_N_plant-typ"/>
</dbReference>
<feature type="signal peptide" evidence="4">
    <location>
        <begin position="1"/>
        <end position="17"/>
    </location>
</feature>
<dbReference type="AlphaFoldDB" id="A0AAJ6T1C3"/>
<dbReference type="InterPro" id="IPR053211">
    <property type="entry name" value="DNA_repair-toleration"/>
</dbReference>
<accession>A0AAJ6T1C3</accession>
<dbReference type="SUPFAM" id="SSF52058">
    <property type="entry name" value="L domain-like"/>
    <property type="match status" value="1"/>
</dbReference>
<keyword evidence="2 4" id="KW-0732">Signal</keyword>
<proteinExistence type="predicted"/>
<dbReference type="InterPro" id="IPR032675">
    <property type="entry name" value="LRR_dom_sf"/>
</dbReference>
<keyword evidence="3" id="KW-0677">Repeat</keyword>
<evidence type="ECO:0000256" key="2">
    <source>
        <dbReference type="ARBA" id="ARBA00022729"/>
    </source>
</evidence>
<protein>
    <submittedName>
        <fullName evidence="7">LRR receptor-like serine/threonine-protein kinase EFR</fullName>
    </submittedName>
</protein>
<reference evidence="7" key="1">
    <citation type="submission" date="2025-08" db="UniProtKB">
        <authorList>
            <consortium name="RefSeq"/>
        </authorList>
    </citation>
    <scope>IDENTIFICATION</scope>
</reference>
<keyword evidence="6" id="KW-1185">Reference proteome</keyword>
<gene>
    <name evidence="7" type="primary">LOC105109790</name>
</gene>
<dbReference type="Pfam" id="PF08263">
    <property type="entry name" value="LRRNT_2"/>
    <property type="match status" value="1"/>
</dbReference>